<dbReference type="InterPro" id="IPR007332">
    <property type="entry name" value="DUF411"/>
</dbReference>
<gene>
    <name evidence="2" type="ORF">EJ913_05840</name>
</gene>
<name>A0A3S0WX28_9PROT</name>
<dbReference type="EMBL" id="RZIJ01000003">
    <property type="protein sequence ID" value="RUQ74562.1"/>
    <property type="molecule type" value="Genomic_DNA"/>
</dbReference>
<dbReference type="RefSeq" id="WP_126995727.1">
    <property type="nucleotide sequence ID" value="NZ_JBNPXW010000006.1"/>
</dbReference>
<evidence type="ECO:0000313" key="2">
    <source>
        <dbReference type="EMBL" id="RUQ74562.1"/>
    </source>
</evidence>
<protein>
    <submittedName>
        <fullName evidence="2">DUF411 domain-containing protein</fullName>
    </submittedName>
</protein>
<proteinExistence type="predicted"/>
<sequence length="151" mass="15783">MVMTRRRTLAAGLFSLAVVAVPGLGRAAAGPAVTVWKAASCECCEGWVRHMREAGFGVTVRVVDDVEPVKRANGVPDALASCHTALVDGYVVEGHVPASDVKRLLSERPRAKGLAAPGMPQDAPGMDMGTGQSYEVVLFGAAGGDRLFARH</sequence>
<dbReference type="Pfam" id="PF04214">
    <property type="entry name" value="DUF411"/>
    <property type="match status" value="1"/>
</dbReference>
<feature type="chain" id="PRO_5018532746" evidence="1">
    <location>
        <begin position="28"/>
        <end position="151"/>
    </location>
</feature>
<keyword evidence="3" id="KW-1185">Reference proteome</keyword>
<comment type="caution">
    <text evidence="2">The sequence shown here is derived from an EMBL/GenBank/DDBJ whole genome shotgun (WGS) entry which is preliminary data.</text>
</comment>
<dbReference type="OrthoDB" id="14727at2"/>
<dbReference type="Proteomes" id="UP000280346">
    <property type="component" value="Unassembled WGS sequence"/>
</dbReference>
<reference evidence="2 3" key="1">
    <citation type="submission" date="2018-12" db="EMBL/GenBank/DDBJ databases">
        <authorList>
            <person name="Yang Y."/>
        </authorList>
    </citation>
    <scope>NUCLEOTIDE SEQUENCE [LARGE SCALE GENOMIC DNA]</scope>
    <source>
        <strain evidence="2 3">GSF71</strain>
    </source>
</reference>
<accession>A0A3S0WX28</accession>
<evidence type="ECO:0000313" key="3">
    <source>
        <dbReference type="Proteomes" id="UP000280346"/>
    </source>
</evidence>
<feature type="signal peptide" evidence="1">
    <location>
        <begin position="1"/>
        <end position="27"/>
    </location>
</feature>
<keyword evidence="1" id="KW-0732">Signal</keyword>
<evidence type="ECO:0000256" key="1">
    <source>
        <dbReference type="SAM" id="SignalP"/>
    </source>
</evidence>
<dbReference type="AlphaFoldDB" id="A0A3S0WX28"/>
<organism evidence="2 3">
    <name type="scientific">Azospirillum doebereinerae</name>
    <dbReference type="NCBI Taxonomy" id="92933"/>
    <lineage>
        <taxon>Bacteria</taxon>
        <taxon>Pseudomonadati</taxon>
        <taxon>Pseudomonadota</taxon>
        <taxon>Alphaproteobacteria</taxon>
        <taxon>Rhodospirillales</taxon>
        <taxon>Azospirillaceae</taxon>
        <taxon>Azospirillum</taxon>
    </lineage>
</organism>